<evidence type="ECO:0000313" key="3">
    <source>
        <dbReference type="Proteomes" id="UP000699042"/>
    </source>
</evidence>
<comment type="caution">
    <text evidence="2">The sequence shown here is derived from an EMBL/GenBank/DDBJ whole genome shotgun (WGS) entry which is preliminary data.</text>
</comment>
<feature type="region of interest" description="Disordered" evidence="1">
    <location>
        <begin position="81"/>
        <end position="104"/>
    </location>
</feature>
<organism evidence="2 3">
    <name type="scientific">Colletotrichum scovillei</name>
    <dbReference type="NCBI Taxonomy" id="1209932"/>
    <lineage>
        <taxon>Eukaryota</taxon>
        <taxon>Fungi</taxon>
        <taxon>Dikarya</taxon>
        <taxon>Ascomycota</taxon>
        <taxon>Pezizomycotina</taxon>
        <taxon>Sordariomycetes</taxon>
        <taxon>Hypocreomycetidae</taxon>
        <taxon>Glomerellales</taxon>
        <taxon>Glomerellaceae</taxon>
        <taxon>Colletotrichum</taxon>
        <taxon>Colletotrichum acutatum species complex</taxon>
    </lineage>
</organism>
<dbReference type="AlphaFoldDB" id="A0A9P7R7Z3"/>
<dbReference type="EMBL" id="JAESDN010000004">
    <property type="protein sequence ID" value="KAG7051823.1"/>
    <property type="molecule type" value="Genomic_DNA"/>
</dbReference>
<protein>
    <submittedName>
        <fullName evidence="2">Uncharacterized protein</fullName>
    </submittedName>
</protein>
<feature type="compositionally biased region" description="Polar residues" evidence="1">
    <location>
        <begin position="29"/>
        <end position="47"/>
    </location>
</feature>
<evidence type="ECO:0000313" key="2">
    <source>
        <dbReference type="EMBL" id="KAG7051823.1"/>
    </source>
</evidence>
<sequence length="268" mass="29566">MSPTLYATASAYNYRVSGNAEPGRCASPYSHQTTYRPGTPLENQNDTGRVAASPPILSHIHPRPPDLLFQNTFETVYDSTRRARTARSGQHQSNKAQHRTRHSARRLPLYGDSAAPPEVAFTLSFPPGLLLLPSLSPVFSCPPKISRRPACDPSHIPHTQAFLERFLPTTSTSTRFINNSIVTFGYFGLRLGELGTLTIASNQLLNPSTTLCATSERLDSYPRLSPHPSARPSPGTRVARRQQLDAYVNQHCESTDDCEAYSMASVRE</sequence>
<dbReference type="Proteomes" id="UP000699042">
    <property type="component" value="Unassembled WGS sequence"/>
</dbReference>
<reference evidence="2" key="1">
    <citation type="submission" date="2021-05" db="EMBL/GenBank/DDBJ databases">
        <title>Comparative genomics of three Colletotrichum scovillei strains and genetic complementation revealed genes involved fungal growth and virulence on chili pepper.</title>
        <authorList>
            <person name="Hsieh D.-K."/>
            <person name="Chuang S.-C."/>
            <person name="Chen C.-Y."/>
            <person name="Chao Y.-T."/>
            <person name="Lu M.-Y.J."/>
            <person name="Lee M.-H."/>
            <person name="Shih M.-C."/>
        </authorList>
    </citation>
    <scope>NUCLEOTIDE SEQUENCE</scope>
    <source>
        <strain evidence="2">Coll-153</strain>
    </source>
</reference>
<proteinExistence type="predicted"/>
<gene>
    <name evidence="2" type="ORF">JMJ77_002439</name>
</gene>
<feature type="region of interest" description="Disordered" evidence="1">
    <location>
        <begin position="18"/>
        <end position="64"/>
    </location>
</feature>
<keyword evidence="3" id="KW-1185">Reference proteome</keyword>
<name>A0A9P7R7Z3_9PEZI</name>
<feature type="region of interest" description="Disordered" evidence="1">
    <location>
        <begin position="219"/>
        <end position="238"/>
    </location>
</feature>
<accession>A0A9P7R7Z3</accession>
<evidence type="ECO:0000256" key="1">
    <source>
        <dbReference type="SAM" id="MobiDB-lite"/>
    </source>
</evidence>